<evidence type="ECO:0000256" key="3">
    <source>
        <dbReference type="ARBA" id="ARBA00023242"/>
    </source>
</evidence>
<evidence type="ECO:0000256" key="2">
    <source>
        <dbReference type="ARBA" id="ARBA00022833"/>
    </source>
</evidence>
<dbReference type="PANTHER" id="PTHR10142:SF0">
    <property type="entry name" value="DNA REPAIR PROTEIN COMPLEMENTING XP-A CELLS"/>
    <property type="match status" value="1"/>
</dbReference>
<dbReference type="Proteomes" id="UP000704712">
    <property type="component" value="Unassembled WGS sequence"/>
</dbReference>
<feature type="domain" description="XPA C-terminal" evidence="5">
    <location>
        <begin position="55"/>
        <end position="98"/>
    </location>
</feature>
<dbReference type="InterPro" id="IPR000465">
    <property type="entry name" value="XPA/RAD14"/>
</dbReference>
<organism evidence="6 8">
    <name type="scientific">Phytophthora infestans</name>
    <name type="common">Potato late blight agent</name>
    <name type="synonym">Botrytis infestans</name>
    <dbReference type="NCBI Taxonomy" id="4787"/>
    <lineage>
        <taxon>Eukaryota</taxon>
        <taxon>Sar</taxon>
        <taxon>Stramenopiles</taxon>
        <taxon>Oomycota</taxon>
        <taxon>Peronosporomycetes</taxon>
        <taxon>Peronosporales</taxon>
        <taxon>Peronosporaceae</taxon>
        <taxon>Phytophthora</taxon>
    </lineage>
</organism>
<evidence type="ECO:0000313" key="8">
    <source>
        <dbReference type="Proteomes" id="UP000602510"/>
    </source>
</evidence>
<evidence type="ECO:0000256" key="4">
    <source>
        <dbReference type="SAM" id="MobiDB-lite"/>
    </source>
</evidence>
<dbReference type="InterPro" id="IPR022656">
    <property type="entry name" value="XPA_C"/>
</dbReference>
<evidence type="ECO:0000259" key="5">
    <source>
        <dbReference type="Pfam" id="PF05181"/>
    </source>
</evidence>
<dbReference type="GO" id="GO:0000110">
    <property type="term" value="C:nucleotide-excision repair factor 1 complex"/>
    <property type="evidence" value="ECO:0007669"/>
    <property type="project" value="TreeGrafter"/>
</dbReference>
<dbReference type="Pfam" id="PF05181">
    <property type="entry name" value="XPA_C"/>
    <property type="match status" value="1"/>
</dbReference>
<dbReference type="InterPro" id="IPR037129">
    <property type="entry name" value="XPA_sf"/>
</dbReference>
<dbReference type="GO" id="GO:1901255">
    <property type="term" value="P:nucleotide-excision repair involved in interstrand cross-link repair"/>
    <property type="evidence" value="ECO:0007669"/>
    <property type="project" value="TreeGrafter"/>
</dbReference>
<dbReference type="GO" id="GO:0070914">
    <property type="term" value="P:UV-damage excision repair"/>
    <property type="evidence" value="ECO:0007669"/>
    <property type="project" value="TreeGrafter"/>
</dbReference>
<reference evidence="6" key="1">
    <citation type="submission" date="2020-04" db="EMBL/GenBank/DDBJ databases">
        <title>Hybrid Assembly of Korean Phytophthora infestans isolates.</title>
        <authorList>
            <person name="Prokchorchik M."/>
            <person name="Lee Y."/>
            <person name="Seo J."/>
            <person name="Cho J.-H."/>
            <person name="Park Y.-E."/>
            <person name="Jang D.-C."/>
            <person name="Im J.-S."/>
            <person name="Choi J.-G."/>
            <person name="Park H.-J."/>
            <person name="Lee G.-B."/>
            <person name="Lee Y.-G."/>
            <person name="Hong S.-Y."/>
            <person name="Cho K."/>
            <person name="Sohn K.H."/>
        </authorList>
    </citation>
    <scope>NUCLEOTIDE SEQUENCE</scope>
    <source>
        <strain evidence="6">KR_1_A1</strain>
        <strain evidence="7">KR_2_A2</strain>
    </source>
</reference>
<dbReference type="Proteomes" id="UP000602510">
    <property type="component" value="Unassembled WGS sequence"/>
</dbReference>
<dbReference type="Gene3D" id="3.90.530.10">
    <property type="entry name" value="XPA C-terminal domain"/>
    <property type="match status" value="1"/>
</dbReference>
<dbReference type="EMBL" id="JAACNO010001608">
    <property type="protein sequence ID" value="KAF4138985.1"/>
    <property type="molecule type" value="Genomic_DNA"/>
</dbReference>
<dbReference type="InterPro" id="IPR009061">
    <property type="entry name" value="DNA-bd_dom_put_sf"/>
</dbReference>
<dbReference type="EMBL" id="WSZM01000267">
    <property type="protein sequence ID" value="KAF4036451.1"/>
    <property type="molecule type" value="Genomic_DNA"/>
</dbReference>
<feature type="region of interest" description="Disordered" evidence="4">
    <location>
        <begin position="146"/>
        <end position="172"/>
    </location>
</feature>
<comment type="subcellular location">
    <subcellularLocation>
        <location evidence="1">Nucleus</location>
    </subcellularLocation>
</comment>
<comment type="caution">
    <text evidence="6">The sequence shown here is derived from an EMBL/GenBank/DDBJ whole genome shotgun (WGS) entry which is preliminary data.</text>
</comment>
<dbReference type="PANTHER" id="PTHR10142">
    <property type="entry name" value="DNA REPAIR PROTEIN COMPLEMENTING XP-A CELLS"/>
    <property type="match status" value="1"/>
</dbReference>
<protein>
    <submittedName>
        <fullName evidence="6">XPA protein C-terminus</fullName>
    </submittedName>
</protein>
<name>A0A833S8D5_PHYIN</name>
<evidence type="ECO:0000313" key="6">
    <source>
        <dbReference type="EMBL" id="KAF4036451.1"/>
    </source>
</evidence>
<keyword evidence="3" id="KW-0539">Nucleus</keyword>
<dbReference type="GO" id="GO:0000715">
    <property type="term" value="P:nucleotide-excision repair, DNA damage recognition"/>
    <property type="evidence" value="ECO:0007669"/>
    <property type="project" value="TreeGrafter"/>
</dbReference>
<dbReference type="GO" id="GO:0006284">
    <property type="term" value="P:base-excision repair"/>
    <property type="evidence" value="ECO:0007669"/>
    <property type="project" value="TreeGrafter"/>
</dbReference>
<proteinExistence type="predicted"/>
<sequence>MAPGSGNSVVDDLPVGCCEECGNDALYLDRVLADHFSLRVCVNCKQDLTLHDGAFELLSKSRARAEYALPDSSFCGLPHLDKPNPRHEAFAPLQLYLRRTLVKEARRLYGDEDGLQREKQKRKKRAFRSAAGRTKHLLKKQHLVELDRDEHEETKPKKEKKQKPEYVPVADKDHRHAFATEKFDEKAKIWTKECSCGMRVEFEKW</sequence>
<gene>
    <name evidence="6" type="ORF">GN244_ATG11561</name>
    <name evidence="7" type="ORF">GN958_ATG11942</name>
</gene>
<evidence type="ECO:0000256" key="1">
    <source>
        <dbReference type="ARBA" id="ARBA00004123"/>
    </source>
</evidence>
<feature type="compositionally biased region" description="Basic and acidic residues" evidence="4">
    <location>
        <begin position="146"/>
        <end position="156"/>
    </location>
</feature>
<keyword evidence="8" id="KW-1185">Reference proteome</keyword>
<evidence type="ECO:0000313" key="7">
    <source>
        <dbReference type="EMBL" id="KAF4138985.1"/>
    </source>
</evidence>
<dbReference type="AlphaFoldDB" id="A0A833S8D5"/>
<dbReference type="SUPFAM" id="SSF46955">
    <property type="entry name" value="Putative DNA-binding domain"/>
    <property type="match status" value="1"/>
</dbReference>
<dbReference type="GO" id="GO:0003684">
    <property type="term" value="F:damaged DNA binding"/>
    <property type="evidence" value="ECO:0007669"/>
    <property type="project" value="InterPro"/>
</dbReference>
<accession>A0A833S8D5</accession>
<keyword evidence="2" id="KW-0862">Zinc</keyword>